<evidence type="ECO:0000259" key="5">
    <source>
        <dbReference type="SMART" id="SM00849"/>
    </source>
</evidence>
<name>A0A1S9RSK8_PENBI</name>
<reference evidence="7" key="1">
    <citation type="submission" date="2015-09" db="EMBL/GenBank/DDBJ databases">
        <authorList>
            <person name="Fill T.P."/>
            <person name="Baretta J.F."/>
            <person name="de Almeida L.G."/>
            <person name="Rocha M."/>
            <person name="de Souza D.H."/>
            <person name="Malavazi I."/>
            <person name="Cerdeira L.T."/>
            <person name="Hong H."/>
            <person name="Samborskyy M."/>
            <person name="de Vasconcelos A.T."/>
            <person name="Leadlay P."/>
            <person name="Rodrigues-Filho E."/>
        </authorList>
    </citation>
    <scope>NUCLEOTIDE SEQUENCE [LARGE SCALE GENOMIC DNA]</scope>
    <source>
        <strain evidence="7">LaBioMMi 136</strain>
    </source>
</reference>
<dbReference type="PANTHER" id="PTHR42978:SF5">
    <property type="entry name" value="METALLO-BETA-LACTAMASE DOMAIN-CONTAINING PROTEIN"/>
    <property type="match status" value="1"/>
</dbReference>
<dbReference type="Pfam" id="PF00753">
    <property type="entry name" value="Lactamase_B"/>
    <property type="match status" value="1"/>
</dbReference>
<dbReference type="SMART" id="SM00849">
    <property type="entry name" value="Lactamase_B"/>
    <property type="match status" value="1"/>
</dbReference>
<dbReference type="PANTHER" id="PTHR42978">
    <property type="entry name" value="QUORUM-QUENCHING LACTONASE YTNP-RELATED-RELATED"/>
    <property type="match status" value="1"/>
</dbReference>
<evidence type="ECO:0000313" key="7">
    <source>
        <dbReference type="Proteomes" id="UP000190744"/>
    </source>
</evidence>
<protein>
    <submittedName>
        <fullName evidence="6">Metallo-beta-lactamase superfamily protein</fullName>
    </submittedName>
</protein>
<evidence type="ECO:0000256" key="4">
    <source>
        <dbReference type="ARBA" id="ARBA00022833"/>
    </source>
</evidence>
<accession>A0A1S9RSK8</accession>
<keyword evidence="3" id="KW-0378">Hydrolase</keyword>
<comment type="similarity">
    <text evidence="1">Belongs to the metallo-beta-lactamase superfamily.</text>
</comment>
<feature type="domain" description="Metallo-beta-lactamase" evidence="5">
    <location>
        <begin position="51"/>
        <end position="266"/>
    </location>
</feature>
<sequence>MGEMTALPPFAVPPGQDITVKLINTVNFGPAQLHRFMAPPIPGMETHPSNPSFSFLLEHVSGRKLVFDLGIRKDYNNYAPKIAEYIPTTKYNIDVTKNVVDILREYGVKSEDVEAVIWSHWHWDHIGDPSSFPSTTDLIVGPGFTHAMLPGAPTNPESPLQESDFTGRNLREITFQEPGCLMIGQFRAFDYFGDGSFYLLDSPGHAIGHLCGLARTTKDPDTFVLLGGDVCHYGGLFRPSKYLPVPDSIHPHPCHPNSDIAFCPGGAFEELQQSRGRGVNDPLFIPTFGHNIPQIIETIGKLQEADCQDDIFVIIAHDATVRDAVDHFPLSLNQWKEKGWGKDLKWRFLRDAKTYWKSKGVM</sequence>
<evidence type="ECO:0000256" key="1">
    <source>
        <dbReference type="ARBA" id="ARBA00007749"/>
    </source>
</evidence>
<dbReference type="InterPro" id="IPR001279">
    <property type="entry name" value="Metallo-B-lactamas"/>
</dbReference>
<evidence type="ECO:0000256" key="3">
    <source>
        <dbReference type="ARBA" id="ARBA00022801"/>
    </source>
</evidence>
<organism evidence="6 7">
    <name type="scientific">Penicillium brasilianum</name>
    <dbReference type="NCBI Taxonomy" id="104259"/>
    <lineage>
        <taxon>Eukaryota</taxon>
        <taxon>Fungi</taxon>
        <taxon>Dikarya</taxon>
        <taxon>Ascomycota</taxon>
        <taxon>Pezizomycotina</taxon>
        <taxon>Eurotiomycetes</taxon>
        <taxon>Eurotiomycetidae</taxon>
        <taxon>Eurotiales</taxon>
        <taxon>Aspergillaceae</taxon>
        <taxon>Penicillium</taxon>
    </lineage>
</organism>
<dbReference type="CDD" id="cd07730">
    <property type="entry name" value="metallo-hydrolase-like_MBL-fold"/>
    <property type="match status" value="1"/>
</dbReference>
<keyword evidence="4" id="KW-0862">Zinc</keyword>
<dbReference type="GO" id="GO:0016787">
    <property type="term" value="F:hydrolase activity"/>
    <property type="evidence" value="ECO:0007669"/>
    <property type="project" value="UniProtKB-KW"/>
</dbReference>
<gene>
    <name evidence="6" type="ORF">PEBR_12375</name>
</gene>
<dbReference type="InterPro" id="IPR036866">
    <property type="entry name" value="RibonucZ/Hydroxyglut_hydro"/>
</dbReference>
<comment type="caution">
    <text evidence="6">The sequence shown here is derived from an EMBL/GenBank/DDBJ whole genome shotgun (WGS) entry which is preliminary data.</text>
</comment>
<evidence type="ECO:0000256" key="2">
    <source>
        <dbReference type="ARBA" id="ARBA00022723"/>
    </source>
</evidence>
<dbReference type="SUPFAM" id="SSF56281">
    <property type="entry name" value="Metallo-hydrolase/oxidoreductase"/>
    <property type="match status" value="1"/>
</dbReference>
<dbReference type="GO" id="GO:0046872">
    <property type="term" value="F:metal ion binding"/>
    <property type="evidence" value="ECO:0007669"/>
    <property type="project" value="UniProtKB-KW"/>
</dbReference>
<proteinExistence type="inferred from homology"/>
<dbReference type="EMBL" id="LJBN01000118">
    <property type="protein sequence ID" value="OOQ88492.1"/>
    <property type="molecule type" value="Genomic_DNA"/>
</dbReference>
<dbReference type="AlphaFoldDB" id="A0A1S9RSK8"/>
<dbReference type="InterPro" id="IPR051013">
    <property type="entry name" value="MBL_superfamily_lactonases"/>
</dbReference>
<evidence type="ECO:0000313" key="6">
    <source>
        <dbReference type="EMBL" id="OOQ88492.1"/>
    </source>
</evidence>
<dbReference type="Gene3D" id="3.60.15.10">
    <property type="entry name" value="Ribonuclease Z/Hydroxyacylglutathione hydrolase-like"/>
    <property type="match status" value="1"/>
</dbReference>
<keyword evidence="2" id="KW-0479">Metal-binding</keyword>
<dbReference type="Proteomes" id="UP000190744">
    <property type="component" value="Unassembled WGS sequence"/>
</dbReference>